<dbReference type="GO" id="GO:0009083">
    <property type="term" value="P:branched-chain amino acid catabolic process"/>
    <property type="evidence" value="ECO:0007669"/>
    <property type="project" value="TreeGrafter"/>
</dbReference>
<dbReference type="EMBL" id="CP163302">
    <property type="protein sequence ID" value="XDP45123.1"/>
    <property type="molecule type" value="Genomic_DNA"/>
</dbReference>
<evidence type="ECO:0000259" key="5">
    <source>
        <dbReference type="Pfam" id="PF00676"/>
    </source>
</evidence>
<evidence type="ECO:0000256" key="3">
    <source>
        <dbReference type="ARBA" id="ARBA00023052"/>
    </source>
</evidence>
<dbReference type="GO" id="GO:0000287">
    <property type="term" value="F:magnesium ion binding"/>
    <property type="evidence" value="ECO:0007669"/>
    <property type="project" value="UniProtKB-ARBA"/>
</dbReference>
<gene>
    <name evidence="6" type="ORF">AB5L97_17940</name>
</gene>
<evidence type="ECO:0000256" key="1">
    <source>
        <dbReference type="ARBA" id="ARBA00001964"/>
    </source>
</evidence>
<reference evidence="6" key="1">
    <citation type="submission" date="2024-07" db="EMBL/GenBank/DDBJ databases">
        <authorList>
            <person name="fu j."/>
        </authorList>
    </citation>
    <scope>NUCLEOTIDE SEQUENCE</scope>
    <source>
        <strain evidence="6">P10A9</strain>
    </source>
</reference>
<dbReference type="PANTHER" id="PTHR43380">
    <property type="entry name" value="2-OXOISOVALERATE DEHYDROGENASE SUBUNIT ALPHA, MITOCHONDRIAL"/>
    <property type="match status" value="1"/>
</dbReference>
<comment type="cofactor">
    <cofactor evidence="1 4">
        <name>thiamine diphosphate</name>
        <dbReference type="ChEBI" id="CHEBI:58937"/>
    </cofactor>
</comment>
<comment type="similarity">
    <text evidence="4">Belongs to the BCKDHA family.</text>
</comment>
<keyword evidence="3 4" id="KW-0786">Thiamine pyrophosphate</keyword>
<feature type="domain" description="Dehydrogenase E1 component" evidence="5">
    <location>
        <begin position="68"/>
        <end position="375"/>
    </location>
</feature>
<dbReference type="CDD" id="cd02000">
    <property type="entry name" value="TPP_E1_PDC_ADC_BCADC"/>
    <property type="match status" value="1"/>
</dbReference>
<name>A0AB39L3U2_9MICC</name>
<protein>
    <recommendedName>
        <fullName evidence="4">2-oxoisovalerate dehydrogenase subunit alpha</fullName>
        <ecNumber evidence="4">1.2.4.4</ecNumber>
    </recommendedName>
    <alternativeName>
        <fullName evidence="4">Branched-chain alpha-keto acid dehydrogenase E1 component alpha chain</fullName>
    </alternativeName>
</protein>
<dbReference type="Gene3D" id="3.40.50.970">
    <property type="match status" value="1"/>
</dbReference>
<dbReference type="SUPFAM" id="SSF52518">
    <property type="entry name" value="Thiamin diphosphate-binding fold (THDP-binding)"/>
    <property type="match status" value="1"/>
</dbReference>
<dbReference type="InterPro" id="IPR029061">
    <property type="entry name" value="THDP-binding"/>
</dbReference>
<evidence type="ECO:0000256" key="2">
    <source>
        <dbReference type="ARBA" id="ARBA00023002"/>
    </source>
</evidence>
<dbReference type="InterPro" id="IPR050771">
    <property type="entry name" value="Alpha-ketoacid_DH_E1_comp"/>
</dbReference>
<dbReference type="RefSeq" id="WP_369045701.1">
    <property type="nucleotide sequence ID" value="NZ_CP163302.1"/>
</dbReference>
<evidence type="ECO:0000313" key="6">
    <source>
        <dbReference type="EMBL" id="XDP45123.1"/>
    </source>
</evidence>
<accession>A0AB39L3U2</accession>
<keyword evidence="2 4" id="KW-0560">Oxidoreductase</keyword>
<dbReference type="InterPro" id="IPR001017">
    <property type="entry name" value="DH_E1"/>
</dbReference>
<dbReference type="Pfam" id="PF00676">
    <property type="entry name" value="E1_dh"/>
    <property type="match status" value="1"/>
</dbReference>
<sequence>MGVELPTTEFSDIPDELWLELESHAHDGAQGHAGQVQLLDEEGRFKSESKLAQSISTLSEDSLRGMYRDMAMIRRFDTEATALQRQGQLALWVPLRGQEAAQIGSGTATLAQDYVFPTYREHGVALTRGIDLADLLRLFRGISNGGWDPRITGFHLYTLVLAAQVPHAVGYAMGMQRDAARAAAQTATAQGAAAQTATAQAAAAPGAGPSATADAGAPSAEPGAVVAYFGDGASSEGDVHESMVFAASFKAPVVFFCQNNQWAISVPSEVQSRIPLFNRAKGYGFPGVRVDGNDVLAVRAVTEWALERARSGKGPVLIEAYTYRQGAHTTADDPTKYRLSDEEQSWVAKDPLSRFEKYLRAEGIADDAFFARVAAEGDAVAAKARADVLDFVAPSLEDSFRNVYAEPHPLIAEELAWHREYEAGFADENSGSAQEGGH</sequence>
<dbReference type="AlphaFoldDB" id="A0AB39L3U2"/>
<organism evidence="6">
    <name type="scientific">Sinomonas puerhi</name>
    <dbReference type="NCBI Taxonomy" id="3238584"/>
    <lineage>
        <taxon>Bacteria</taxon>
        <taxon>Bacillati</taxon>
        <taxon>Actinomycetota</taxon>
        <taxon>Actinomycetes</taxon>
        <taxon>Micrococcales</taxon>
        <taxon>Micrococcaceae</taxon>
        <taxon>Sinomonas</taxon>
    </lineage>
</organism>
<evidence type="ECO:0000256" key="4">
    <source>
        <dbReference type="RuleBase" id="RU365014"/>
    </source>
</evidence>
<dbReference type="GO" id="GO:0003863">
    <property type="term" value="F:branched-chain 2-oxo acid dehydrogenase activity"/>
    <property type="evidence" value="ECO:0007669"/>
    <property type="project" value="UniProtKB-EC"/>
</dbReference>
<dbReference type="PANTHER" id="PTHR43380:SF1">
    <property type="entry name" value="2-OXOISOVALERATE DEHYDROGENASE SUBUNIT ALPHA, MITOCHONDRIAL"/>
    <property type="match status" value="1"/>
</dbReference>
<comment type="catalytic activity">
    <reaction evidence="4">
        <text>N(6)-[(R)-lipoyl]-L-lysyl-[protein] + 3-methyl-2-oxobutanoate + H(+) = N(6)-[(R)-S(8)-2-methylpropanoyldihydrolipoyl]-L-lysyl-[protein] + CO2</text>
        <dbReference type="Rhea" id="RHEA:13457"/>
        <dbReference type="Rhea" id="RHEA-COMP:10474"/>
        <dbReference type="Rhea" id="RHEA-COMP:10497"/>
        <dbReference type="ChEBI" id="CHEBI:11851"/>
        <dbReference type="ChEBI" id="CHEBI:15378"/>
        <dbReference type="ChEBI" id="CHEBI:16526"/>
        <dbReference type="ChEBI" id="CHEBI:83099"/>
        <dbReference type="ChEBI" id="CHEBI:83142"/>
        <dbReference type="EC" id="1.2.4.4"/>
    </reaction>
</comment>
<dbReference type="EC" id="1.2.4.4" evidence="4"/>
<comment type="function">
    <text evidence="4">The branched-chain alpha-keto dehydrogenase complex catalyzes the overall conversion of alpha-keto acids to acyl-CoA and CO(2). It contains multiple copies of three enzymatic components: branched-chain alpha-keto acid decarboxylase (E1), lipoamide acyltransferase (E2) and lipoamide dehydrogenase (E3).</text>
</comment>
<dbReference type="KEGG" id="spue:AB5L97_17940"/>
<proteinExistence type="inferred from homology"/>